<feature type="domain" description="Wadjet protein JetD C-terminal" evidence="1">
    <location>
        <begin position="217"/>
        <end position="391"/>
    </location>
</feature>
<sequence>MPARSDSTGWSTFEDVIASLRRRWDRGDFLRHVAEGIPPTPVSVPLKGPNITEIANQFGDVQQWVSRWRQTDSGTVRVEYRRVGGRLVGTNQLPHKAWIDTPDALWRTLGVRQLVDRYQALLGLTHAASPPVAQWAMEHPMKVLHHRQDWTRLLDTVTWIGRHANPATYLRQVDVPGVDTKFIETRRGILAELLDRHLPAESVNTAHPPSAFAERYGLRPKPVLVRIRFLDERRRSTPFTDITVRADELAAVPAPVSTVYVVENEITFLAFPAIEDAAVILGSGYAVAKLESLAWLLDRNLIYWGDIDTHGFEILNRIREIFPHARSMLMDRETLLAHRGHWGTEPSPTRRALSRLTAEERALVGELLDDVFAPSLRLEQEYVQYSVLSDALLSG</sequence>
<dbReference type="RefSeq" id="WP_139586416.1">
    <property type="nucleotide sequence ID" value="NZ_VDFY01000196.1"/>
</dbReference>
<accession>A0A5C4QJP3</accession>
<dbReference type="Proteomes" id="UP000306145">
    <property type="component" value="Unassembled WGS sequence"/>
</dbReference>
<dbReference type="AlphaFoldDB" id="A0A5C4QJP3"/>
<dbReference type="Pfam" id="PF11795">
    <property type="entry name" value="DUF3322"/>
    <property type="match status" value="1"/>
</dbReference>
<dbReference type="PIRSF" id="PIRSF028408">
    <property type="entry name" value="UCP028408"/>
    <property type="match status" value="1"/>
</dbReference>
<dbReference type="EMBL" id="VDFY01000196">
    <property type="protein sequence ID" value="TNH25721.1"/>
    <property type="molecule type" value="Genomic_DNA"/>
</dbReference>
<gene>
    <name evidence="3" type="ORF">FHG89_22595</name>
</gene>
<evidence type="ECO:0000313" key="3">
    <source>
        <dbReference type="EMBL" id="TNH25721.1"/>
    </source>
</evidence>
<evidence type="ECO:0000313" key="4">
    <source>
        <dbReference type="Proteomes" id="UP000306145"/>
    </source>
</evidence>
<name>A0A5C4QJP3_9ACTN</name>
<dbReference type="InterPro" id="IPR024537">
    <property type="entry name" value="DUF3322"/>
</dbReference>
<evidence type="ECO:0000259" key="2">
    <source>
        <dbReference type="Pfam" id="PF11795"/>
    </source>
</evidence>
<feature type="domain" description="DUF3322" evidence="2">
    <location>
        <begin position="14"/>
        <end position="195"/>
    </location>
</feature>
<dbReference type="OrthoDB" id="322908at2"/>
<protein>
    <recommendedName>
        <fullName evidence="5">DUF3322 and DUF2220 domain-containing protein</fullName>
    </recommendedName>
</protein>
<dbReference type="InterPro" id="IPR024534">
    <property type="entry name" value="JetD_C"/>
</dbReference>
<comment type="caution">
    <text evidence="3">The sequence shown here is derived from an EMBL/GenBank/DDBJ whole genome shotgun (WGS) entry which is preliminary data.</text>
</comment>
<evidence type="ECO:0008006" key="5">
    <source>
        <dbReference type="Google" id="ProtNLM"/>
    </source>
</evidence>
<dbReference type="InterPro" id="IPR014544">
    <property type="entry name" value="UCP028408"/>
</dbReference>
<evidence type="ECO:0000259" key="1">
    <source>
        <dbReference type="Pfam" id="PF09983"/>
    </source>
</evidence>
<proteinExistence type="predicted"/>
<organism evidence="3 4">
    <name type="scientific">Micromonospora orduensis</name>
    <dbReference type="NCBI Taxonomy" id="1420891"/>
    <lineage>
        <taxon>Bacteria</taxon>
        <taxon>Bacillati</taxon>
        <taxon>Actinomycetota</taxon>
        <taxon>Actinomycetes</taxon>
        <taxon>Micromonosporales</taxon>
        <taxon>Micromonosporaceae</taxon>
        <taxon>Micromonospora</taxon>
    </lineage>
</organism>
<dbReference type="Pfam" id="PF09983">
    <property type="entry name" value="JetD_C"/>
    <property type="match status" value="1"/>
</dbReference>
<reference evidence="3 4" key="1">
    <citation type="submission" date="2019-06" db="EMBL/GenBank/DDBJ databases">
        <title>Micromonospora ordensis sp. nov., isolated from deep marine sediment.</title>
        <authorList>
            <person name="Veyisoglu A."/>
            <person name="Carro L."/>
            <person name="Klenk H.-P."/>
            <person name="Sahin N."/>
        </authorList>
    </citation>
    <scope>NUCLEOTIDE SEQUENCE [LARGE SCALE GENOMIC DNA]</scope>
    <source>
        <strain evidence="3 4">S2509</strain>
    </source>
</reference>
<keyword evidence="4" id="KW-1185">Reference proteome</keyword>